<gene>
    <name evidence="6" type="ORF">APZ42_033292</name>
</gene>
<keyword evidence="3" id="KW-0863">Zinc-finger</keyword>
<dbReference type="GO" id="GO:0005634">
    <property type="term" value="C:nucleus"/>
    <property type="evidence" value="ECO:0007669"/>
    <property type="project" value="TreeGrafter"/>
</dbReference>
<evidence type="ECO:0000313" key="6">
    <source>
        <dbReference type="EMBL" id="KZS03874.1"/>
    </source>
</evidence>
<keyword evidence="1" id="KW-0479">Metal-binding</keyword>
<feature type="compositionally biased region" description="Acidic residues" evidence="5">
    <location>
        <begin position="293"/>
        <end position="302"/>
    </location>
</feature>
<sequence>MVENYLAREIDLLEEIEVLNERVDNVISRVNAHDKKLAQHDELLRKNKLLWIRLRARRVRRSLPLQEVDSSPHCDQLDDMGLIPLSESQLQDIRAKNSSCVRFIGSLVQASFPNGYFDNRMPEHVTKGQFKRLYEITSAHFTKIKRARRNAVKLSLKEVVNVIRTYIYNARNRKKKRISSFSSTESEYSTAEFSNDDLPNDSGFSNNTSNTNVASGNFSKDNVSQHSVSSNSVPNDGISNDGISNDGISNDGISNDGISNNGISSDSVSNDTVSKDSVSNDTVSKDSVSNDDGFNENDTDNDYCDRPCDPPNHYPDCKNFTGVVHVDGKCQLYAEFEWARLHRPKESRYYPKFAIGLDKSNPKQPKYLQSKGETNGSAGVCQCNVCDKIFSSKNAVARHKLIHTDPLTWKKCPFCEYRACDISNLRKHTSKKHKEDKPNRLTCDICHKKLANTRNLDRHKQKIHHS</sequence>
<feature type="region of interest" description="Disordered" evidence="5">
    <location>
        <begin position="189"/>
        <end position="302"/>
    </location>
</feature>
<dbReference type="PROSITE" id="PS00028">
    <property type="entry name" value="ZINC_FINGER_C2H2_1"/>
    <property type="match status" value="2"/>
</dbReference>
<dbReference type="AlphaFoldDB" id="A0A0N8DQG9"/>
<keyword evidence="2" id="KW-0677">Repeat</keyword>
<reference evidence="6 7" key="1">
    <citation type="submission" date="2016-03" db="EMBL/GenBank/DDBJ databases">
        <title>EvidentialGene: Evidence-directed Construction of Genes on Genomes.</title>
        <authorList>
            <person name="Gilbert D.G."/>
            <person name="Choi J.-H."/>
            <person name="Mockaitis K."/>
            <person name="Colbourne J."/>
            <person name="Pfrender M."/>
        </authorList>
    </citation>
    <scope>NUCLEOTIDE SEQUENCE [LARGE SCALE GENOMIC DNA]</scope>
    <source>
        <strain evidence="6 7">Xinb3</strain>
        <tissue evidence="6">Complete organism</tissue>
    </source>
</reference>
<dbReference type="Gene3D" id="3.30.160.60">
    <property type="entry name" value="Classic Zinc Finger"/>
    <property type="match status" value="2"/>
</dbReference>
<feature type="compositionally biased region" description="Low complexity" evidence="5">
    <location>
        <begin position="222"/>
        <end position="271"/>
    </location>
</feature>
<keyword evidence="7" id="KW-1185">Reference proteome</keyword>
<dbReference type="EMBL" id="LRGB01003164">
    <property type="protein sequence ID" value="KZS03874.1"/>
    <property type="molecule type" value="Genomic_DNA"/>
</dbReference>
<dbReference type="GO" id="GO:0000977">
    <property type="term" value="F:RNA polymerase II transcription regulatory region sequence-specific DNA binding"/>
    <property type="evidence" value="ECO:0007669"/>
    <property type="project" value="TreeGrafter"/>
</dbReference>
<evidence type="ECO:0000256" key="2">
    <source>
        <dbReference type="ARBA" id="ARBA00022737"/>
    </source>
</evidence>
<dbReference type="SMART" id="SM00355">
    <property type="entry name" value="ZnF_C2H2"/>
    <property type="match status" value="3"/>
</dbReference>
<organism evidence="6 7">
    <name type="scientific">Daphnia magna</name>
    <dbReference type="NCBI Taxonomy" id="35525"/>
    <lineage>
        <taxon>Eukaryota</taxon>
        <taxon>Metazoa</taxon>
        <taxon>Ecdysozoa</taxon>
        <taxon>Arthropoda</taxon>
        <taxon>Crustacea</taxon>
        <taxon>Branchiopoda</taxon>
        <taxon>Diplostraca</taxon>
        <taxon>Cladocera</taxon>
        <taxon>Anomopoda</taxon>
        <taxon>Daphniidae</taxon>
        <taxon>Daphnia</taxon>
    </lineage>
</organism>
<evidence type="ECO:0000256" key="4">
    <source>
        <dbReference type="ARBA" id="ARBA00022833"/>
    </source>
</evidence>
<dbReference type="InterPro" id="IPR013087">
    <property type="entry name" value="Znf_C2H2_type"/>
</dbReference>
<dbReference type="PANTHER" id="PTHR24409">
    <property type="entry name" value="ZINC FINGER PROTEIN 142"/>
    <property type="match status" value="1"/>
</dbReference>
<evidence type="ECO:0000313" key="7">
    <source>
        <dbReference type="Proteomes" id="UP000076858"/>
    </source>
</evidence>
<evidence type="ECO:0000256" key="3">
    <source>
        <dbReference type="ARBA" id="ARBA00022771"/>
    </source>
</evidence>
<evidence type="ECO:0000256" key="5">
    <source>
        <dbReference type="SAM" id="MobiDB-lite"/>
    </source>
</evidence>
<comment type="caution">
    <text evidence="6">The sequence shown here is derived from an EMBL/GenBank/DDBJ whole genome shotgun (WGS) entry which is preliminary data.</text>
</comment>
<dbReference type="OrthoDB" id="6368793at2759"/>
<protein>
    <submittedName>
        <fullName evidence="6">Uncharacterized protein</fullName>
    </submittedName>
</protein>
<dbReference type="PANTHER" id="PTHR24409:SF295">
    <property type="entry name" value="AZ2-RELATED"/>
    <property type="match status" value="1"/>
</dbReference>
<accession>A0A0N8DQG9</accession>
<proteinExistence type="predicted"/>
<dbReference type="GO" id="GO:0000981">
    <property type="term" value="F:DNA-binding transcription factor activity, RNA polymerase II-specific"/>
    <property type="evidence" value="ECO:0007669"/>
    <property type="project" value="TreeGrafter"/>
</dbReference>
<feature type="compositionally biased region" description="Polar residues" evidence="5">
    <location>
        <begin position="275"/>
        <end position="292"/>
    </location>
</feature>
<name>A0A0N8DQG9_9CRUS</name>
<dbReference type="SUPFAM" id="SSF57667">
    <property type="entry name" value="beta-beta-alpha zinc fingers"/>
    <property type="match status" value="1"/>
</dbReference>
<evidence type="ECO:0000256" key="1">
    <source>
        <dbReference type="ARBA" id="ARBA00022723"/>
    </source>
</evidence>
<dbReference type="STRING" id="35525.A0A0N8DQG9"/>
<feature type="compositionally biased region" description="Polar residues" evidence="5">
    <location>
        <begin position="202"/>
        <end position="221"/>
    </location>
</feature>
<dbReference type="InterPro" id="IPR036236">
    <property type="entry name" value="Znf_C2H2_sf"/>
</dbReference>
<dbReference type="PROSITE" id="PS50157">
    <property type="entry name" value="ZINC_FINGER_C2H2_2"/>
    <property type="match status" value="2"/>
</dbReference>
<dbReference type="GO" id="GO:0008270">
    <property type="term" value="F:zinc ion binding"/>
    <property type="evidence" value="ECO:0007669"/>
    <property type="project" value="UniProtKB-KW"/>
</dbReference>
<keyword evidence="4" id="KW-0862">Zinc</keyword>
<dbReference type="Proteomes" id="UP000076858">
    <property type="component" value="Unassembled WGS sequence"/>
</dbReference>